<name>A0A0S4JP71_BODSA</name>
<reference evidence="3" key="1">
    <citation type="submission" date="2015-09" db="EMBL/GenBank/DDBJ databases">
        <authorList>
            <consortium name="Pathogen Informatics"/>
        </authorList>
    </citation>
    <scope>NUCLEOTIDE SEQUENCE [LARGE SCALE GENOMIC DNA]</scope>
    <source>
        <strain evidence="3">Lake Konstanz</strain>
    </source>
</reference>
<evidence type="ECO:0000256" key="1">
    <source>
        <dbReference type="SAM" id="MobiDB-lite"/>
    </source>
</evidence>
<protein>
    <submittedName>
        <fullName evidence="2">Uncharacterized protein</fullName>
    </submittedName>
</protein>
<feature type="region of interest" description="Disordered" evidence="1">
    <location>
        <begin position="533"/>
        <end position="570"/>
    </location>
</feature>
<organism evidence="2 3">
    <name type="scientific">Bodo saltans</name>
    <name type="common">Flagellated protozoan</name>
    <dbReference type="NCBI Taxonomy" id="75058"/>
    <lineage>
        <taxon>Eukaryota</taxon>
        <taxon>Discoba</taxon>
        <taxon>Euglenozoa</taxon>
        <taxon>Kinetoplastea</taxon>
        <taxon>Metakinetoplastina</taxon>
        <taxon>Eubodonida</taxon>
        <taxon>Bodonidae</taxon>
        <taxon>Bodo</taxon>
    </lineage>
</organism>
<proteinExistence type="predicted"/>
<evidence type="ECO:0000313" key="2">
    <source>
        <dbReference type="EMBL" id="CUG93351.1"/>
    </source>
</evidence>
<accession>A0A0S4JP71</accession>
<evidence type="ECO:0000313" key="3">
    <source>
        <dbReference type="Proteomes" id="UP000051952"/>
    </source>
</evidence>
<gene>
    <name evidence="2" type="ORF">BSAL_42205</name>
</gene>
<keyword evidence="3" id="KW-1185">Reference proteome</keyword>
<sequence>MFSLKVDRTGVILDIHRVVAQLAGTLPSSTSTHISGLNVIQACEETVAKAGKTPSPSEQETLSTEKAATAINSVRGLLKQQSVKLSRQRDATKLQYECYCRWKELRRMESVERQQVIDANPPPVPVVPQQSKYEDAIVVLEIDEGTKRREWMDAYYAYLDWIGDKLYTSNQECQKRYDERIAAETARATARAMLEAEMQSKAAADEANRLIALQAMHDDERRQREAAEQARHAQEQRRREEAIALRARENEERARQEQEAEIRRIEAQKLKDEEEALRQRLQDREDARQREVAQQENERKMLAEHLAAEEQILTMKLEQKRKAEEKRKQEEQLSLLEHIEAEEAILKAKMAARHERAAQEAELARRKLEEEKRAADQARATLLEHCSAEEQLLQQRVREKERIRMEAAQRERDETRRALEAQERQLREHQQQRQVHQDLVREQEVILKQIERQRQLDELQRQESKLLARLHPQASTHEKTGTTPPPFHQPPSFVDPYAQHGFAVPPAMQQSHSYQLHQYTSAPHQMLPVATTVPGQQPQLQYQQQQYAPPPPAYQSPYAPPYTNAPHAWS</sequence>
<dbReference type="AlphaFoldDB" id="A0A0S4JP71"/>
<dbReference type="Proteomes" id="UP000051952">
    <property type="component" value="Unassembled WGS sequence"/>
</dbReference>
<feature type="compositionally biased region" description="Pro residues" evidence="1">
    <location>
        <begin position="548"/>
        <end position="560"/>
    </location>
</feature>
<feature type="region of interest" description="Disordered" evidence="1">
    <location>
        <begin position="219"/>
        <end position="239"/>
    </location>
</feature>
<feature type="compositionally biased region" description="Low complexity" evidence="1">
    <location>
        <begin position="534"/>
        <end position="547"/>
    </location>
</feature>
<dbReference type="VEuPathDB" id="TriTrypDB:BSAL_42205"/>
<dbReference type="EMBL" id="CYKH01002144">
    <property type="protein sequence ID" value="CUG93351.1"/>
    <property type="molecule type" value="Genomic_DNA"/>
</dbReference>
<dbReference type="OMA" id="WRSELKQ"/>